<dbReference type="eggNOG" id="ENOG50325RQ">
    <property type="taxonomic scope" value="Bacteria"/>
</dbReference>
<dbReference type="AlphaFoldDB" id="G8RRS4"/>
<sequence length="139" mass="15359">MSEIEGLPDEIDSGDIAFTFENYDSDGGGPTLFDFRATWDGGHTMTWWQDISERQPGLSPMSSAPSEGWASWRNGNDLLVAYTWPDLETDGWAYVRGGAPTAAKDDDAMYEPETWLALARTVLGVVHERFSDADGGTFR</sequence>
<gene>
    <name evidence="1" type="ordered locus">MycrhN_0885</name>
</gene>
<organism evidence="1 2">
    <name type="scientific">Mycolicibacterium rhodesiae (strain NBB3)</name>
    <name type="common">Mycobacterium rhodesiae</name>
    <dbReference type="NCBI Taxonomy" id="710685"/>
    <lineage>
        <taxon>Bacteria</taxon>
        <taxon>Bacillati</taxon>
        <taxon>Actinomycetota</taxon>
        <taxon>Actinomycetes</taxon>
        <taxon>Mycobacteriales</taxon>
        <taxon>Mycobacteriaceae</taxon>
        <taxon>Mycolicibacterium</taxon>
    </lineage>
</organism>
<name>G8RRS4_MYCRN</name>
<evidence type="ECO:0000313" key="2">
    <source>
        <dbReference type="Proteomes" id="UP000005442"/>
    </source>
</evidence>
<dbReference type="EMBL" id="CP003169">
    <property type="protein sequence ID" value="AEV71515.1"/>
    <property type="molecule type" value="Genomic_DNA"/>
</dbReference>
<accession>G8RRS4</accession>
<evidence type="ECO:0000313" key="1">
    <source>
        <dbReference type="EMBL" id="AEV71515.1"/>
    </source>
</evidence>
<dbReference type="KEGG" id="mrh:MycrhN_0885"/>
<dbReference type="HOGENOM" id="CLU_1842923_0_0_11"/>
<proteinExistence type="predicted"/>
<reference evidence="1 2" key="1">
    <citation type="submission" date="2011-12" db="EMBL/GenBank/DDBJ databases">
        <title>Complete sequence of Mycobacterium rhodesiae NBB3.</title>
        <authorList>
            <consortium name="US DOE Joint Genome Institute"/>
            <person name="Lucas S."/>
            <person name="Han J."/>
            <person name="Lapidus A."/>
            <person name="Cheng J.-F."/>
            <person name="Goodwin L."/>
            <person name="Pitluck S."/>
            <person name="Peters L."/>
            <person name="Mikhailova N."/>
            <person name="Gu W."/>
            <person name="Detter J.C."/>
            <person name="Han C."/>
            <person name="Tapia R."/>
            <person name="Land M."/>
            <person name="Hauser L."/>
            <person name="Kyrpides N."/>
            <person name="Ivanova N."/>
            <person name="Pagani I."/>
            <person name="Mattes T."/>
            <person name="Holmes A."/>
            <person name="Rutledge P."/>
            <person name="Paulsen I."/>
            <person name="Coleman N."/>
            <person name="Woyke T."/>
        </authorList>
    </citation>
    <scope>NUCLEOTIDE SEQUENCE [LARGE SCALE GENOMIC DNA]</scope>
    <source>
        <strain evidence="1 2">NBB3</strain>
    </source>
</reference>
<protein>
    <submittedName>
        <fullName evidence="1">Uncharacterized protein</fullName>
    </submittedName>
</protein>
<keyword evidence="2" id="KW-1185">Reference proteome</keyword>
<dbReference type="Proteomes" id="UP000005442">
    <property type="component" value="Chromosome"/>
</dbReference>
<dbReference type="STRING" id="710685.MycrhN_0885"/>